<dbReference type="Proteomes" id="UP000242715">
    <property type="component" value="Unassembled WGS sequence"/>
</dbReference>
<keyword evidence="2" id="KW-1185">Reference proteome</keyword>
<accession>A0A2Z6N0M5</accession>
<organism evidence="1 2">
    <name type="scientific">Trifolium subterraneum</name>
    <name type="common">Subterranean clover</name>
    <dbReference type="NCBI Taxonomy" id="3900"/>
    <lineage>
        <taxon>Eukaryota</taxon>
        <taxon>Viridiplantae</taxon>
        <taxon>Streptophyta</taxon>
        <taxon>Embryophyta</taxon>
        <taxon>Tracheophyta</taxon>
        <taxon>Spermatophyta</taxon>
        <taxon>Magnoliopsida</taxon>
        <taxon>eudicotyledons</taxon>
        <taxon>Gunneridae</taxon>
        <taxon>Pentapetalae</taxon>
        <taxon>rosids</taxon>
        <taxon>fabids</taxon>
        <taxon>Fabales</taxon>
        <taxon>Fabaceae</taxon>
        <taxon>Papilionoideae</taxon>
        <taxon>50 kb inversion clade</taxon>
        <taxon>NPAAA clade</taxon>
        <taxon>Hologalegina</taxon>
        <taxon>IRL clade</taxon>
        <taxon>Trifolieae</taxon>
        <taxon>Trifolium</taxon>
    </lineage>
</organism>
<dbReference type="AlphaFoldDB" id="A0A2Z6N0M5"/>
<dbReference type="EMBL" id="DF973596">
    <property type="protein sequence ID" value="GAU35583.1"/>
    <property type="molecule type" value="Genomic_DNA"/>
</dbReference>
<evidence type="ECO:0000313" key="1">
    <source>
        <dbReference type="EMBL" id="GAU35583.1"/>
    </source>
</evidence>
<name>A0A2Z6N0M5_TRISU</name>
<evidence type="ECO:0000313" key="2">
    <source>
        <dbReference type="Proteomes" id="UP000242715"/>
    </source>
</evidence>
<reference evidence="2" key="1">
    <citation type="journal article" date="2017" name="Front. Plant Sci.">
        <title>Climate Clever Clovers: New Paradigm to Reduce the Environmental Footprint of Ruminants by Breeding Low Methanogenic Forages Utilizing Haplotype Variation.</title>
        <authorList>
            <person name="Kaur P."/>
            <person name="Appels R."/>
            <person name="Bayer P.E."/>
            <person name="Keeble-Gagnere G."/>
            <person name="Wang J."/>
            <person name="Hirakawa H."/>
            <person name="Shirasawa K."/>
            <person name="Vercoe P."/>
            <person name="Stefanova K."/>
            <person name="Durmic Z."/>
            <person name="Nichols P."/>
            <person name="Revell C."/>
            <person name="Isobe S.N."/>
            <person name="Edwards D."/>
            <person name="Erskine W."/>
        </authorList>
    </citation>
    <scope>NUCLEOTIDE SEQUENCE [LARGE SCALE GENOMIC DNA]</scope>
    <source>
        <strain evidence="2">cv. Daliak</strain>
    </source>
</reference>
<sequence length="58" mass="6512">MSTFAIYRFVERGRLFAKQEVGLIDVAPGGLFFTGDRTGLLTVSKWLGEYKDVDPLET</sequence>
<proteinExistence type="predicted"/>
<dbReference type="OrthoDB" id="1670375at2759"/>
<gene>
    <name evidence="1" type="ORF">TSUD_295190</name>
</gene>
<protein>
    <submittedName>
        <fullName evidence="1">Uncharacterized protein</fullName>
    </submittedName>
</protein>